<dbReference type="Pfam" id="PF13579">
    <property type="entry name" value="Glyco_trans_4_4"/>
    <property type="match status" value="1"/>
</dbReference>
<dbReference type="CDD" id="cd03801">
    <property type="entry name" value="GT4_PimA-like"/>
    <property type="match status" value="1"/>
</dbReference>
<evidence type="ECO:0000259" key="2">
    <source>
        <dbReference type="Pfam" id="PF00534"/>
    </source>
</evidence>
<dbReference type="InterPro" id="IPR028098">
    <property type="entry name" value="Glyco_trans_4-like_N"/>
</dbReference>
<feature type="domain" description="Glycosyl transferase family 1" evidence="2">
    <location>
        <begin position="195"/>
        <end position="376"/>
    </location>
</feature>
<reference evidence="4 5" key="1">
    <citation type="journal article" date="2013" name="Genome Announc.">
        <title>Draft genome sequences for three mercury-methylating, sulfate-reducing bacteria.</title>
        <authorList>
            <person name="Brown S.D."/>
            <person name="Hurt R.A.Jr."/>
            <person name="Gilmour C.C."/>
            <person name="Elias D.A."/>
        </authorList>
    </citation>
    <scope>NUCLEOTIDE SEQUENCE [LARGE SCALE GENOMIC DNA]</scope>
    <source>
        <strain evidence="4 5">DSM 2059</strain>
    </source>
</reference>
<dbReference type="PANTHER" id="PTHR12526">
    <property type="entry name" value="GLYCOSYLTRANSFERASE"/>
    <property type="match status" value="1"/>
</dbReference>
<proteinExistence type="predicted"/>
<dbReference type="Gene3D" id="3.40.50.2000">
    <property type="entry name" value="Glycogen Phosphorylase B"/>
    <property type="match status" value="2"/>
</dbReference>
<feature type="transmembrane region" description="Helical" evidence="1">
    <location>
        <begin position="69"/>
        <end position="87"/>
    </location>
</feature>
<evidence type="ECO:0000313" key="4">
    <source>
        <dbReference type="EMBL" id="EPR34091.1"/>
    </source>
</evidence>
<organism evidence="4 5">
    <name type="scientific">Desulfococcus multivorans DSM 2059</name>
    <dbReference type="NCBI Taxonomy" id="1121405"/>
    <lineage>
        <taxon>Bacteria</taxon>
        <taxon>Pseudomonadati</taxon>
        <taxon>Thermodesulfobacteriota</taxon>
        <taxon>Desulfobacteria</taxon>
        <taxon>Desulfobacterales</taxon>
        <taxon>Desulfococcaceae</taxon>
        <taxon>Desulfococcus</taxon>
    </lineage>
</organism>
<evidence type="ECO:0000256" key="1">
    <source>
        <dbReference type="SAM" id="Phobius"/>
    </source>
</evidence>
<feature type="domain" description="Glycosyltransferase subfamily 4-like N-terminal" evidence="3">
    <location>
        <begin position="17"/>
        <end position="174"/>
    </location>
</feature>
<accession>S7TBU1</accession>
<protein>
    <submittedName>
        <fullName evidence="4">Glycosyl transferase group 1</fullName>
    </submittedName>
</protein>
<dbReference type="EMBL" id="ATHJ01000121">
    <property type="protein sequence ID" value="EPR34091.1"/>
    <property type="molecule type" value="Genomic_DNA"/>
</dbReference>
<dbReference type="InterPro" id="IPR001296">
    <property type="entry name" value="Glyco_trans_1"/>
</dbReference>
<dbReference type="Pfam" id="PF00534">
    <property type="entry name" value="Glycos_transf_1"/>
    <property type="match status" value="1"/>
</dbReference>
<keyword evidence="1" id="KW-1133">Transmembrane helix</keyword>
<dbReference type="SUPFAM" id="SSF53756">
    <property type="entry name" value="UDP-Glycosyltransferase/glycogen phosphorylase"/>
    <property type="match status" value="1"/>
</dbReference>
<sequence>MKKICLISHCFDPIFAGYAKQGSRVARAVADRGIYDFVIVTRKFEQLPGKDRVNGFTVIRIGSPILDNISPQLGYLAFIIFLAWHLLFNARKYCILHCLSGFAPAGVAGILGKLFNLPTIIKIAQGEVRPRSSFQQKLRLNLWLLPASLADCFIVLSPESKEFLRAAAIPDFKIKHFTNGVDVNIFRQVEDQNQKNILRRKLNIRECSILVLYVGLIHPRKGIDLLLDAWENISRTIDQAFLLLIGPKGNTFKTSPCDDNTNLYQRSISERLNRKILQNTTEWRDQTPNINEYMMAADVFVLPSFAEGQPNVLLEAMASGLACIATDLSGIKDFIASPDHGTIVKQGSADALGKALSEMINKYPEVRRKMGRLSRKEIVKNCSIESVAITYEELYENLQSRIDGTKHSGNIQLKS</sequence>
<keyword evidence="4" id="KW-0808">Transferase</keyword>
<dbReference type="AlphaFoldDB" id="S7TBU1"/>
<name>S7TBU1_DESML</name>
<gene>
    <name evidence="4" type="ORF">dsmv_3432</name>
</gene>
<dbReference type="Proteomes" id="UP000014977">
    <property type="component" value="Unassembled WGS sequence"/>
</dbReference>
<evidence type="ECO:0000259" key="3">
    <source>
        <dbReference type="Pfam" id="PF13579"/>
    </source>
</evidence>
<dbReference type="eggNOG" id="COG0438">
    <property type="taxonomic scope" value="Bacteria"/>
</dbReference>
<evidence type="ECO:0000313" key="5">
    <source>
        <dbReference type="Proteomes" id="UP000014977"/>
    </source>
</evidence>
<feature type="transmembrane region" description="Helical" evidence="1">
    <location>
        <begin position="94"/>
        <end position="115"/>
    </location>
</feature>
<keyword evidence="1" id="KW-0472">Membrane</keyword>
<keyword evidence="5" id="KW-1185">Reference proteome</keyword>
<keyword evidence="1" id="KW-0812">Transmembrane</keyword>
<comment type="caution">
    <text evidence="4">The sequence shown here is derived from an EMBL/GenBank/DDBJ whole genome shotgun (WGS) entry which is preliminary data.</text>
</comment>
<dbReference type="GO" id="GO:0016757">
    <property type="term" value="F:glycosyltransferase activity"/>
    <property type="evidence" value="ECO:0007669"/>
    <property type="project" value="InterPro"/>
</dbReference>
<dbReference type="STRING" id="897.B2D07_16775"/>